<accession>A0A4Z2J328</accession>
<name>A0A4Z2J328_9TELE</name>
<dbReference type="AlphaFoldDB" id="A0A4Z2J328"/>
<evidence type="ECO:0000313" key="2">
    <source>
        <dbReference type="EMBL" id="TNN84619.1"/>
    </source>
</evidence>
<feature type="region of interest" description="Disordered" evidence="1">
    <location>
        <begin position="67"/>
        <end position="92"/>
    </location>
</feature>
<evidence type="ECO:0000313" key="3">
    <source>
        <dbReference type="Proteomes" id="UP000314294"/>
    </source>
</evidence>
<keyword evidence="3" id="KW-1185">Reference proteome</keyword>
<reference evidence="2 3" key="1">
    <citation type="submission" date="2019-03" db="EMBL/GenBank/DDBJ databases">
        <title>First draft genome of Liparis tanakae, snailfish: a comprehensive survey of snailfish specific genes.</title>
        <authorList>
            <person name="Kim W."/>
            <person name="Song I."/>
            <person name="Jeong J.-H."/>
            <person name="Kim D."/>
            <person name="Kim S."/>
            <person name="Ryu S."/>
            <person name="Song J.Y."/>
            <person name="Lee S.K."/>
        </authorList>
    </citation>
    <scope>NUCLEOTIDE SEQUENCE [LARGE SCALE GENOMIC DNA]</scope>
    <source>
        <tissue evidence="2">Muscle</tissue>
    </source>
</reference>
<sequence length="92" mass="10141">MEFNTRNKAPPPPKPTAFQPCSPHVPPLSHSSNKEARFPSTLIVIINYVPPPPRHCVTHNAALPPPLRHALPDPGEGETRGHLWTCSRSVKD</sequence>
<evidence type="ECO:0000256" key="1">
    <source>
        <dbReference type="SAM" id="MobiDB-lite"/>
    </source>
</evidence>
<gene>
    <name evidence="2" type="ORF">EYF80_005034</name>
</gene>
<comment type="caution">
    <text evidence="2">The sequence shown here is derived from an EMBL/GenBank/DDBJ whole genome shotgun (WGS) entry which is preliminary data.</text>
</comment>
<proteinExistence type="predicted"/>
<protein>
    <submittedName>
        <fullName evidence="2">Uncharacterized protein</fullName>
    </submittedName>
</protein>
<feature type="region of interest" description="Disordered" evidence="1">
    <location>
        <begin position="1"/>
        <end position="34"/>
    </location>
</feature>
<dbReference type="EMBL" id="SRLO01000025">
    <property type="protein sequence ID" value="TNN84619.1"/>
    <property type="molecule type" value="Genomic_DNA"/>
</dbReference>
<organism evidence="2 3">
    <name type="scientific">Liparis tanakae</name>
    <name type="common">Tanaka's snailfish</name>
    <dbReference type="NCBI Taxonomy" id="230148"/>
    <lineage>
        <taxon>Eukaryota</taxon>
        <taxon>Metazoa</taxon>
        <taxon>Chordata</taxon>
        <taxon>Craniata</taxon>
        <taxon>Vertebrata</taxon>
        <taxon>Euteleostomi</taxon>
        <taxon>Actinopterygii</taxon>
        <taxon>Neopterygii</taxon>
        <taxon>Teleostei</taxon>
        <taxon>Neoteleostei</taxon>
        <taxon>Acanthomorphata</taxon>
        <taxon>Eupercaria</taxon>
        <taxon>Perciformes</taxon>
        <taxon>Cottioidei</taxon>
        <taxon>Cottales</taxon>
        <taxon>Liparidae</taxon>
        <taxon>Liparis</taxon>
    </lineage>
</organism>
<dbReference type="Proteomes" id="UP000314294">
    <property type="component" value="Unassembled WGS sequence"/>
</dbReference>